<evidence type="ECO:0000313" key="2">
    <source>
        <dbReference type="Proteomes" id="UP000250918"/>
    </source>
</evidence>
<gene>
    <name evidence="1" type="ORF">C3F09_07420</name>
</gene>
<reference evidence="1 2" key="1">
    <citation type="journal article" date="2018" name="ISME J.">
        <title>A methanotrophic archaeon couples anaerobic oxidation of methane to Fe(III) reduction.</title>
        <authorList>
            <person name="Cai C."/>
            <person name="Leu A.O."/>
            <person name="Xie G.J."/>
            <person name="Guo J."/>
            <person name="Feng Y."/>
            <person name="Zhao J.X."/>
            <person name="Tyson G.W."/>
            <person name="Yuan Z."/>
            <person name="Hu S."/>
        </authorList>
    </citation>
    <scope>NUCLEOTIDE SEQUENCE [LARGE SCALE GENOMIC DNA]</scope>
    <source>
        <strain evidence="1">FeB_12</strain>
    </source>
</reference>
<dbReference type="Proteomes" id="UP000250918">
    <property type="component" value="Unassembled WGS sequence"/>
</dbReference>
<organism evidence="1 2">
    <name type="scientific">candidate division GN15 bacterium</name>
    <dbReference type="NCBI Taxonomy" id="2072418"/>
    <lineage>
        <taxon>Bacteria</taxon>
        <taxon>candidate division GN15</taxon>
    </lineage>
</organism>
<name>A0A855X011_9BACT</name>
<protein>
    <submittedName>
        <fullName evidence="1">Uncharacterized protein</fullName>
    </submittedName>
</protein>
<accession>A0A855X011</accession>
<proteinExistence type="predicted"/>
<dbReference type="EMBL" id="PQAP01000102">
    <property type="protein sequence ID" value="PWB71828.1"/>
    <property type="molecule type" value="Genomic_DNA"/>
</dbReference>
<evidence type="ECO:0000313" key="1">
    <source>
        <dbReference type="EMBL" id="PWB71828.1"/>
    </source>
</evidence>
<dbReference type="AlphaFoldDB" id="A0A855X011"/>
<sequence>MFAAPELGLMFRCRAEGTPIDLEFGAFFSLLKFLKTYLVKDATRDLYICSSNPEFVMSFRPNSRHLAKGTTREVLLREYLNEYTIQVGFVEPHRNLCLMSPIEYPSLPEGYKTVLKPNVKTDKHCEFKPFQRGIRL</sequence>
<comment type="caution">
    <text evidence="1">The sequence shown here is derived from an EMBL/GenBank/DDBJ whole genome shotgun (WGS) entry which is preliminary data.</text>
</comment>